<gene>
    <name evidence="1" type="ORF">OWV82_024713</name>
</gene>
<protein>
    <submittedName>
        <fullName evidence="1">Uncharacterized protein</fullName>
    </submittedName>
</protein>
<reference evidence="1 2" key="1">
    <citation type="journal article" date="2023" name="Science">
        <title>Complex scaffold remodeling in plant triterpene biosynthesis.</title>
        <authorList>
            <person name="De La Pena R."/>
            <person name="Hodgson H."/>
            <person name="Liu J.C."/>
            <person name="Stephenson M.J."/>
            <person name="Martin A.C."/>
            <person name="Owen C."/>
            <person name="Harkess A."/>
            <person name="Leebens-Mack J."/>
            <person name="Jimenez L.E."/>
            <person name="Osbourn A."/>
            <person name="Sattely E.S."/>
        </authorList>
    </citation>
    <scope>NUCLEOTIDE SEQUENCE [LARGE SCALE GENOMIC DNA]</scope>
    <source>
        <strain evidence="2">cv. JPN11</strain>
        <tissue evidence="1">Leaf</tissue>
    </source>
</reference>
<accession>A0ACC1WQP6</accession>
<comment type="caution">
    <text evidence="1">The sequence shown here is derived from an EMBL/GenBank/DDBJ whole genome shotgun (WGS) entry which is preliminary data.</text>
</comment>
<dbReference type="EMBL" id="CM051407">
    <property type="protein sequence ID" value="KAJ4701476.1"/>
    <property type="molecule type" value="Genomic_DNA"/>
</dbReference>
<evidence type="ECO:0000313" key="2">
    <source>
        <dbReference type="Proteomes" id="UP001164539"/>
    </source>
</evidence>
<evidence type="ECO:0000313" key="1">
    <source>
        <dbReference type="EMBL" id="KAJ4701476.1"/>
    </source>
</evidence>
<name>A0ACC1WQP6_MELAZ</name>
<dbReference type="Proteomes" id="UP001164539">
    <property type="component" value="Chromosome 14"/>
</dbReference>
<proteinExistence type="predicted"/>
<keyword evidence="2" id="KW-1185">Reference proteome</keyword>
<organism evidence="1 2">
    <name type="scientific">Melia azedarach</name>
    <name type="common">Chinaberry tree</name>
    <dbReference type="NCBI Taxonomy" id="155640"/>
    <lineage>
        <taxon>Eukaryota</taxon>
        <taxon>Viridiplantae</taxon>
        <taxon>Streptophyta</taxon>
        <taxon>Embryophyta</taxon>
        <taxon>Tracheophyta</taxon>
        <taxon>Spermatophyta</taxon>
        <taxon>Magnoliopsida</taxon>
        <taxon>eudicotyledons</taxon>
        <taxon>Gunneridae</taxon>
        <taxon>Pentapetalae</taxon>
        <taxon>rosids</taxon>
        <taxon>malvids</taxon>
        <taxon>Sapindales</taxon>
        <taxon>Meliaceae</taxon>
        <taxon>Melia</taxon>
    </lineage>
</organism>
<sequence>MASDASGIHQINMKITYLLLVALPVILILGLHMPHLGRGIRDGFITLTVEFLNFFVAKCLEIRLILSTWEPVSSIPSLLFWVAFAFMNLIHLLFIVLLNIRL</sequence>